<name>S0JAI7_9ENTE</name>
<evidence type="ECO:0000256" key="3">
    <source>
        <dbReference type="ARBA" id="ARBA00022729"/>
    </source>
</evidence>
<dbReference type="Proteomes" id="UP000014136">
    <property type="component" value="Unassembled WGS sequence"/>
</dbReference>
<dbReference type="InterPro" id="IPR030678">
    <property type="entry name" value="Peptide/Ni-bd"/>
</dbReference>
<evidence type="ECO:0000313" key="8">
    <source>
        <dbReference type="Proteomes" id="UP000014136"/>
    </source>
</evidence>
<dbReference type="Gene3D" id="3.40.190.10">
    <property type="entry name" value="Periplasmic binding protein-like II"/>
    <property type="match status" value="1"/>
</dbReference>
<dbReference type="Gene3D" id="3.90.76.10">
    <property type="entry name" value="Dipeptide-binding Protein, Domain 1"/>
    <property type="match status" value="1"/>
</dbReference>
<dbReference type="Gene3D" id="3.10.105.10">
    <property type="entry name" value="Dipeptide-binding Protein, Domain 3"/>
    <property type="match status" value="1"/>
</dbReference>
<feature type="region of interest" description="Disordered" evidence="4">
    <location>
        <begin position="23"/>
        <end position="44"/>
    </location>
</feature>
<keyword evidence="8" id="KW-1185">Reference proteome</keyword>
<keyword evidence="2" id="KW-0813">Transport</keyword>
<dbReference type="CDD" id="cd08510">
    <property type="entry name" value="PBP2_Lactococcal_OppA_like"/>
    <property type="match status" value="1"/>
</dbReference>
<dbReference type="GO" id="GO:0015833">
    <property type="term" value="P:peptide transport"/>
    <property type="evidence" value="ECO:0007669"/>
    <property type="project" value="TreeGrafter"/>
</dbReference>
<dbReference type="HOGENOM" id="CLU_017028_8_0_9"/>
<feature type="signal peptide" evidence="5">
    <location>
        <begin position="1"/>
        <end position="23"/>
    </location>
</feature>
<feature type="chain" id="PRO_5004498358" description="Solute-binding protein family 5 domain-containing protein" evidence="5">
    <location>
        <begin position="24"/>
        <end position="589"/>
    </location>
</feature>
<evidence type="ECO:0000256" key="2">
    <source>
        <dbReference type="ARBA" id="ARBA00022448"/>
    </source>
</evidence>
<dbReference type="RefSeq" id="WP_016176246.1">
    <property type="nucleotide sequence ID" value="NZ_KE136392.1"/>
</dbReference>
<reference evidence="7 8" key="1">
    <citation type="submission" date="2013-03" db="EMBL/GenBank/DDBJ databases">
        <title>The Genome Sequence of Enterococcus saccharolyticus ATCC_43076 (Illumina only assembly).</title>
        <authorList>
            <consortium name="The Broad Institute Genomics Platform"/>
            <consortium name="The Broad Institute Genome Sequencing Center for Infectious Disease"/>
            <person name="Earl A."/>
            <person name="Russ C."/>
            <person name="Gilmore M."/>
            <person name="Surin D."/>
            <person name="Walker B."/>
            <person name="Young S."/>
            <person name="Zeng Q."/>
            <person name="Gargeya S."/>
            <person name="Fitzgerald M."/>
            <person name="Haas B."/>
            <person name="Abouelleil A."/>
            <person name="Allen A.W."/>
            <person name="Alvarado L."/>
            <person name="Arachchi H.M."/>
            <person name="Berlin A.M."/>
            <person name="Chapman S.B."/>
            <person name="Gainer-Dewar J."/>
            <person name="Goldberg J."/>
            <person name="Griggs A."/>
            <person name="Gujja S."/>
            <person name="Hansen M."/>
            <person name="Howarth C."/>
            <person name="Imamovic A."/>
            <person name="Ireland A."/>
            <person name="Larimer J."/>
            <person name="McCowan C."/>
            <person name="Murphy C."/>
            <person name="Pearson M."/>
            <person name="Poon T.W."/>
            <person name="Priest M."/>
            <person name="Roberts A."/>
            <person name="Saif S."/>
            <person name="Shea T."/>
            <person name="Sisk P."/>
            <person name="Sykes S."/>
            <person name="Wortman J."/>
            <person name="Nusbaum C."/>
            <person name="Birren B."/>
        </authorList>
    </citation>
    <scope>NUCLEOTIDE SEQUENCE [LARGE SCALE GENOMIC DNA]</scope>
    <source>
        <strain evidence="7 8">ATCC 43076</strain>
    </source>
</reference>
<evidence type="ECO:0000256" key="4">
    <source>
        <dbReference type="SAM" id="MobiDB-lite"/>
    </source>
</evidence>
<evidence type="ECO:0000313" key="7">
    <source>
        <dbReference type="EMBL" id="EOT25610.1"/>
    </source>
</evidence>
<dbReference type="GO" id="GO:0043190">
    <property type="term" value="C:ATP-binding cassette (ABC) transporter complex"/>
    <property type="evidence" value="ECO:0007669"/>
    <property type="project" value="InterPro"/>
</dbReference>
<gene>
    <name evidence="7" type="ORF">OMQ_02497</name>
</gene>
<dbReference type="InterPro" id="IPR039424">
    <property type="entry name" value="SBP_5"/>
</dbReference>
<dbReference type="eggNOG" id="COG0747">
    <property type="taxonomic scope" value="Bacteria"/>
</dbReference>
<sequence>MKKKTLFGLVTVAGLSLTLAACSNNKPTETKNPGEKKEHHFSPTVKNQGEAIKGQTLEIAQVSSNDFTGIFSRTFATNTLDSSFFEPADEPLFTYDENLRVRDGAAAVKFDEAKKQVRLTLRDNLKWNDGEDVTADDIVFTYEVIADKDYDGVRYNNNIRNIVGIEDYHDGKADTISGIEKINDKEVVITYKEFTPSMLQGGGGVWSSVMPKHVFENIPVKDMEASDAVRKNPVSFGPYYVSKIVPGESVEFLPNEHYYGEQPKLDKIVMKKVPTASATASIAAKEYDIYSGMPTAEYTSWQNSEGYDILGQQQTSYNYIGFKMGHWDAKEAKNIYNPEAKMANKELRQAIGYAIDNETIANQLYNGLQVRANSLIVPAFTNLHDDSFEGYTYSPEKANELLDKAGFKDTNDDGIREDPEGKPFKINFAFRDGGDTAQALAEYYIQQWFEVGLDVELTSGRLIEVNSFYEMLEKDDPKIDMYQAGWSTGYDPNPTGLYSETSAFNYTRFVSEKNEQLLNALSSTEALDPAKAKQLYGEWQAYAFDEAYVIPTTYVYEVVPVAERVTGYDISRDLDHYVYADLGVTAEKR</sequence>
<dbReference type="InterPro" id="IPR000914">
    <property type="entry name" value="SBP_5_dom"/>
</dbReference>
<feature type="compositionally biased region" description="Basic and acidic residues" evidence="4">
    <location>
        <begin position="28"/>
        <end position="41"/>
    </location>
</feature>
<dbReference type="PATRIC" id="fig|1139996.3.peg.2448"/>
<dbReference type="EMBL" id="AHYT01000013">
    <property type="protein sequence ID" value="EOT25610.1"/>
    <property type="molecule type" value="Genomic_DNA"/>
</dbReference>
<comment type="similarity">
    <text evidence="1">Belongs to the bacterial solute-binding protein 5 family.</text>
</comment>
<dbReference type="PROSITE" id="PS51257">
    <property type="entry name" value="PROKAR_LIPOPROTEIN"/>
    <property type="match status" value="1"/>
</dbReference>
<evidence type="ECO:0000256" key="1">
    <source>
        <dbReference type="ARBA" id="ARBA00005695"/>
    </source>
</evidence>
<accession>S0JAI7</accession>
<dbReference type="AlphaFoldDB" id="S0JAI7"/>
<dbReference type="SUPFAM" id="SSF53850">
    <property type="entry name" value="Periplasmic binding protein-like II"/>
    <property type="match status" value="1"/>
</dbReference>
<dbReference type="GO" id="GO:0042597">
    <property type="term" value="C:periplasmic space"/>
    <property type="evidence" value="ECO:0007669"/>
    <property type="project" value="UniProtKB-ARBA"/>
</dbReference>
<dbReference type="Pfam" id="PF00496">
    <property type="entry name" value="SBP_bac_5"/>
    <property type="match status" value="1"/>
</dbReference>
<evidence type="ECO:0000256" key="5">
    <source>
        <dbReference type="SAM" id="SignalP"/>
    </source>
</evidence>
<dbReference type="OrthoDB" id="9796817at2"/>
<proteinExistence type="inferred from homology"/>
<keyword evidence="3 5" id="KW-0732">Signal</keyword>
<organism evidence="7 8">
    <name type="scientific">Enterococcus saccharolyticus subsp. saccharolyticus ATCC 43076</name>
    <dbReference type="NCBI Taxonomy" id="1139996"/>
    <lineage>
        <taxon>Bacteria</taxon>
        <taxon>Bacillati</taxon>
        <taxon>Bacillota</taxon>
        <taxon>Bacilli</taxon>
        <taxon>Lactobacillales</taxon>
        <taxon>Enterococcaceae</taxon>
        <taxon>Enterococcus</taxon>
    </lineage>
</organism>
<protein>
    <recommendedName>
        <fullName evidence="6">Solute-binding protein family 5 domain-containing protein</fullName>
    </recommendedName>
</protein>
<dbReference type="GO" id="GO:1904680">
    <property type="term" value="F:peptide transmembrane transporter activity"/>
    <property type="evidence" value="ECO:0007669"/>
    <property type="project" value="TreeGrafter"/>
</dbReference>
<dbReference type="PIRSF" id="PIRSF002741">
    <property type="entry name" value="MppA"/>
    <property type="match status" value="1"/>
</dbReference>
<feature type="domain" description="Solute-binding protein family 5" evidence="6">
    <location>
        <begin position="111"/>
        <end position="503"/>
    </location>
</feature>
<evidence type="ECO:0000259" key="6">
    <source>
        <dbReference type="Pfam" id="PF00496"/>
    </source>
</evidence>
<dbReference type="STRING" id="41997.RV16_GL001572"/>
<dbReference type="PANTHER" id="PTHR30290">
    <property type="entry name" value="PERIPLASMIC BINDING COMPONENT OF ABC TRANSPORTER"/>
    <property type="match status" value="1"/>
</dbReference>
<dbReference type="PANTHER" id="PTHR30290:SF9">
    <property type="entry name" value="OLIGOPEPTIDE-BINDING PROTEIN APPA"/>
    <property type="match status" value="1"/>
</dbReference>
<comment type="caution">
    <text evidence="7">The sequence shown here is derived from an EMBL/GenBank/DDBJ whole genome shotgun (WGS) entry which is preliminary data.</text>
</comment>